<gene>
    <name evidence="1" type="ORF">R3P38DRAFT_3215626</name>
</gene>
<name>A0AAW0A9A2_9AGAR</name>
<evidence type="ECO:0000313" key="2">
    <source>
        <dbReference type="Proteomes" id="UP001362999"/>
    </source>
</evidence>
<proteinExistence type="predicted"/>
<keyword evidence="2" id="KW-1185">Reference proteome</keyword>
<organism evidence="1 2">
    <name type="scientific">Favolaschia claudopus</name>
    <dbReference type="NCBI Taxonomy" id="2862362"/>
    <lineage>
        <taxon>Eukaryota</taxon>
        <taxon>Fungi</taxon>
        <taxon>Dikarya</taxon>
        <taxon>Basidiomycota</taxon>
        <taxon>Agaricomycotina</taxon>
        <taxon>Agaricomycetes</taxon>
        <taxon>Agaricomycetidae</taxon>
        <taxon>Agaricales</taxon>
        <taxon>Marasmiineae</taxon>
        <taxon>Mycenaceae</taxon>
        <taxon>Favolaschia</taxon>
    </lineage>
</organism>
<comment type="caution">
    <text evidence="1">The sequence shown here is derived from an EMBL/GenBank/DDBJ whole genome shotgun (WGS) entry which is preliminary data.</text>
</comment>
<evidence type="ECO:0000313" key="1">
    <source>
        <dbReference type="EMBL" id="KAK7002467.1"/>
    </source>
</evidence>
<dbReference type="EMBL" id="JAWWNJ010000079">
    <property type="protein sequence ID" value="KAK7002467.1"/>
    <property type="molecule type" value="Genomic_DNA"/>
</dbReference>
<reference evidence="1 2" key="1">
    <citation type="journal article" date="2024" name="J Genomics">
        <title>Draft genome sequencing and assembly of Favolaschia claudopus CIRM-BRFM 2984 isolated from oak limbs.</title>
        <authorList>
            <person name="Navarro D."/>
            <person name="Drula E."/>
            <person name="Chaduli D."/>
            <person name="Cazenave R."/>
            <person name="Ahrendt S."/>
            <person name="Wang J."/>
            <person name="Lipzen A."/>
            <person name="Daum C."/>
            <person name="Barry K."/>
            <person name="Grigoriev I.V."/>
            <person name="Favel A."/>
            <person name="Rosso M.N."/>
            <person name="Martin F."/>
        </authorList>
    </citation>
    <scope>NUCLEOTIDE SEQUENCE [LARGE SCALE GENOMIC DNA]</scope>
    <source>
        <strain evidence="1 2">CIRM-BRFM 2984</strain>
    </source>
</reference>
<protein>
    <submittedName>
        <fullName evidence="1">Uncharacterized protein</fullName>
    </submittedName>
</protein>
<dbReference type="AlphaFoldDB" id="A0AAW0A9A2"/>
<dbReference type="Proteomes" id="UP001362999">
    <property type="component" value="Unassembled WGS sequence"/>
</dbReference>
<sequence>MYLRIHVPCRYHSGRSQNPLASLKIHPITHRLSNLKAVSVVFASPHHCACVPHPTPPRSRSSSNRFADAVLLRGFPVQPVRRTVVETLPAFLLRKDGDPWTRNLTMPSRACSFRLLLLRPRVSYHPACRSSRLFHLNPPDSMPLCAATSFRFNRYPDQVA</sequence>
<accession>A0AAW0A9A2</accession>